<accession>A0ABT2S4Z7</accession>
<gene>
    <name evidence="1" type="ORF">OCV65_04610</name>
</gene>
<keyword evidence="2" id="KW-1185">Reference proteome</keyword>
<dbReference type="RefSeq" id="WP_262581086.1">
    <property type="nucleotide sequence ID" value="NZ_JAOQJV010000003.1"/>
</dbReference>
<dbReference type="Proteomes" id="UP001207605">
    <property type="component" value="Unassembled WGS sequence"/>
</dbReference>
<sequence>MQDKKEMQDKMEEREALIDEVIEREWEQFQYVQNEGGRASCQDDHETFVIMRKSQFMNWTQELLESYRQDLIEAEAAHWNLLTEKYARMMESTAPERYAELADMLPKRSKERIQMQEEMIARQIRWEEDFAAKFPGVASTGRVIHTSEDTPWDTSIETYARGEISTYSDRTVGLLKKLYDQMAIDQENLSEKTLRNMTALYGYESLEEAEKQQRARLER</sequence>
<dbReference type="EMBL" id="JAOQJV010000003">
    <property type="protein sequence ID" value="MCU6699517.1"/>
    <property type="molecule type" value="Genomic_DNA"/>
</dbReference>
<evidence type="ECO:0000313" key="2">
    <source>
        <dbReference type="Proteomes" id="UP001207605"/>
    </source>
</evidence>
<organism evidence="1 2">
    <name type="scientific">Dorea ammoniilytica</name>
    <dbReference type="NCBI Taxonomy" id="2981788"/>
    <lineage>
        <taxon>Bacteria</taxon>
        <taxon>Bacillati</taxon>
        <taxon>Bacillota</taxon>
        <taxon>Clostridia</taxon>
        <taxon>Lachnospirales</taxon>
        <taxon>Lachnospiraceae</taxon>
        <taxon>Dorea</taxon>
    </lineage>
</organism>
<proteinExistence type="predicted"/>
<evidence type="ECO:0000313" key="1">
    <source>
        <dbReference type="EMBL" id="MCU6699517.1"/>
    </source>
</evidence>
<protein>
    <submittedName>
        <fullName evidence="1">DUF4125 family protein</fullName>
    </submittedName>
</protein>
<name>A0ABT2S4Z7_9FIRM</name>
<comment type="caution">
    <text evidence="1">The sequence shown here is derived from an EMBL/GenBank/DDBJ whole genome shotgun (WGS) entry which is preliminary data.</text>
</comment>
<dbReference type="InterPro" id="IPR025191">
    <property type="entry name" value="DUF4125"/>
</dbReference>
<reference evidence="1 2" key="1">
    <citation type="journal article" date="2021" name="ISME Commun">
        <title>Automated analysis of genomic sequences facilitates high-throughput and comprehensive description of bacteria.</title>
        <authorList>
            <person name="Hitch T.C.A."/>
        </authorList>
    </citation>
    <scope>NUCLEOTIDE SEQUENCE [LARGE SCALE GENOMIC DNA]</scope>
    <source>
        <strain evidence="1 2">Sanger_02</strain>
    </source>
</reference>
<dbReference type="Pfam" id="PF13526">
    <property type="entry name" value="DUF4125"/>
    <property type="match status" value="1"/>
</dbReference>